<reference evidence="2 3" key="1">
    <citation type="journal article" date="2015" name="Proc. Natl. Acad. Sci. U.S.A.">
        <title>The resurrection genome of Boea hygrometrica: A blueprint for survival of dehydration.</title>
        <authorList>
            <person name="Xiao L."/>
            <person name="Yang G."/>
            <person name="Zhang L."/>
            <person name="Yang X."/>
            <person name="Zhao S."/>
            <person name="Ji Z."/>
            <person name="Zhou Q."/>
            <person name="Hu M."/>
            <person name="Wang Y."/>
            <person name="Chen M."/>
            <person name="Xu Y."/>
            <person name="Jin H."/>
            <person name="Xiao X."/>
            <person name="Hu G."/>
            <person name="Bao F."/>
            <person name="Hu Y."/>
            <person name="Wan P."/>
            <person name="Li L."/>
            <person name="Deng X."/>
            <person name="Kuang T."/>
            <person name="Xiang C."/>
            <person name="Zhu J.K."/>
            <person name="Oliver M.J."/>
            <person name="He Y."/>
        </authorList>
    </citation>
    <scope>NUCLEOTIDE SEQUENCE [LARGE SCALE GENOMIC DNA]</scope>
    <source>
        <strain evidence="3">cv. XS01</strain>
    </source>
</reference>
<proteinExistence type="predicted"/>
<evidence type="ECO:0000256" key="1">
    <source>
        <dbReference type="SAM" id="MobiDB-lite"/>
    </source>
</evidence>
<gene>
    <name evidence="2" type="ORF">F511_44504</name>
</gene>
<organism evidence="2 3">
    <name type="scientific">Dorcoceras hygrometricum</name>
    <dbReference type="NCBI Taxonomy" id="472368"/>
    <lineage>
        <taxon>Eukaryota</taxon>
        <taxon>Viridiplantae</taxon>
        <taxon>Streptophyta</taxon>
        <taxon>Embryophyta</taxon>
        <taxon>Tracheophyta</taxon>
        <taxon>Spermatophyta</taxon>
        <taxon>Magnoliopsida</taxon>
        <taxon>eudicotyledons</taxon>
        <taxon>Gunneridae</taxon>
        <taxon>Pentapetalae</taxon>
        <taxon>asterids</taxon>
        <taxon>lamiids</taxon>
        <taxon>Lamiales</taxon>
        <taxon>Gesneriaceae</taxon>
        <taxon>Didymocarpoideae</taxon>
        <taxon>Trichosporeae</taxon>
        <taxon>Loxocarpinae</taxon>
        <taxon>Dorcoceras</taxon>
    </lineage>
</organism>
<name>A0A2Z7A5C6_9LAMI</name>
<dbReference type="AlphaFoldDB" id="A0A2Z7A5C6"/>
<protein>
    <submittedName>
        <fullName evidence="2">Uncharacterized protein</fullName>
    </submittedName>
</protein>
<feature type="region of interest" description="Disordered" evidence="1">
    <location>
        <begin position="1"/>
        <end position="27"/>
    </location>
</feature>
<evidence type="ECO:0000313" key="3">
    <source>
        <dbReference type="Proteomes" id="UP000250235"/>
    </source>
</evidence>
<evidence type="ECO:0000313" key="2">
    <source>
        <dbReference type="EMBL" id="KZV14060.1"/>
    </source>
</evidence>
<dbReference type="Proteomes" id="UP000250235">
    <property type="component" value="Unassembled WGS sequence"/>
</dbReference>
<keyword evidence="3" id="KW-1185">Reference proteome</keyword>
<accession>A0A2Z7A5C6</accession>
<dbReference type="EMBL" id="KV022286">
    <property type="protein sequence ID" value="KZV14060.1"/>
    <property type="molecule type" value="Genomic_DNA"/>
</dbReference>
<sequence length="122" mass="13723">MNVEEPLAFDKHPHTTAGSAPASRLPQIRLTCTEKASEPRGSSSKTENNNSTICRQAQYFRYKYPTSPLLPPRKVPLEDLIYTSCTDPIRQPAATRTPRLHQPSAVHSIVLRLCAKGYRHRV</sequence>